<dbReference type="RefSeq" id="XP_007763710.1">
    <property type="nucleotide sequence ID" value="XM_007765520.1"/>
</dbReference>
<reference evidence="5" key="1">
    <citation type="journal article" date="2012" name="Science">
        <title>The Paleozoic origin of enzymatic lignin decomposition reconstructed from 31 fungal genomes.</title>
        <authorList>
            <person name="Floudas D."/>
            <person name="Binder M."/>
            <person name="Riley R."/>
            <person name="Barry K."/>
            <person name="Blanchette R.A."/>
            <person name="Henrissat B."/>
            <person name="Martinez A.T."/>
            <person name="Otillar R."/>
            <person name="Spatafora J.W."/>
            <person name="Yadav J.S."/>
            <person name="Aerts A."/>
            <person name="Benoit I."/>
            <person name="Boyd A."/>
            <person name="Carlson A."/>
            <person name="Copeland A."/>
            <person name="Coutinho P.M."/>
            <person name="de Vries R.P."/>
            <person name="Ferreira P."/>
            <person name="Findley K."/>
            <person name="Foster B."/>
            <person name="Gaskell J."/>
            <person name="Glotzer D."/>
            <person name="Gorecki P."/>
            <person name="Heitman J."/>
            <person name="Hesse C."/>
            <person name="Hori C."/>
            <person name="Igarashi K."/>
            <person name="Jurgens J.A."/>
            <person name="Kallen N."/>
            <person name="Kersten P."/>
            <person name="Kohler A."/>
            <person name="Kuees U."/>
            <person name="Kumar T.K.A."/>
            <person name="Kuo A."/>
            <person name="LaButti K."/>
            <person name="Larrondo L.F."/>
            <person name="Lindquist E."/>
            <person name="Ling A."/>
            <person name="Lombard V."/>
            <person name="Lucas S."/>
            <person name="Lundell T."/>
            <person name="Martin R."/>
            <person name="McLaughlin D.J."/>
            <person name="Morgenstern I."/>
            <person name="Morin E."/>
            <person name="Murat C."/>
            <person name="Nagy L.G."/>
            <person name="Nolan M."/>
            <person name="Ohm R.A."/>
            <person name="Patyshakuliyeva A."/>
            <person name="Rokas A."/>
            <person name="Ruiz-Duenas F.J."/>
            <person name="Sabat G."/>
            <person name="Salamov A."/>
            <person name="Samejima M."/>
            <person name="Schmutz J."/>
            <person name="Slot J.C."/>
            <person name="St John F."/>
            <person name="Stenlid J."/>
            <person name="Sun H."/>
            <person name="Sun S."/>
            <person name="Syed K."/>
            <person name="Tsang A."/>
            <person name="Wiebenga A."/>
            <person name="Young D."/>
            <person name="Pisabarro A."/>
            <person name="Eastwood D.C."/>
            <person name="Martin F."/>
            <person name="Cullen D."/>
            <person name="Grigoriev I.V."/>
            <person name="Hibbett D.S."/>
        </authorList>
    </citation>
    <scope>NUCLEOTIDE SEQUENCE [LARGE SCALE GENOMIC DNA]</scope>
    <source>
        <strain evidence="5">RWD-64-598 SS2</strain>
    </source>
</reference>
<evidence type="ECO:0000313" key="5">
    <source>
        <dbReference type="Proteomes" id="UP000053558"/>
    </source>
</evidence>
<evidence type="ECO:0000313" key="4">
    <source>
        <dbReference type="EMBL" id="EIW87108.1"/>
    </source>
</evidence>
<sequence>MPGGRYTTVLNNFYSSRPGHLLTQAESNSGPPHQPEWTVTFKVNGNPVGAGTAPQKNVAKERAAQAACAALGISPAGFVFCSSDMSRRGPVPLLLAAALGVISGVYIFKPSFDQAVVDHEASENLKAPAADGLKKADEPFSSTSSDAKVSPEVANAATPGQTKPS</sequence>
<evidence type="ECO:0000259" key="3">
    <source>
        <dbReference type="PROSITE" id="PS50137"/>
    </source>
</evidence>
<feature type="region of interest" description="Disordered" evidence="2">
    <location>
        <begin position="127"/>
        <end position="165"/>
    </location>
</feature>
<dbReference type="InterPro" id="IPR014720">
    <property type="entry name" value="dsRBD_dom"/>
</dbReference>
<dbReference type="SMART" id="SM00358">
    <property type="entry name" value="DSRM"/>
    <property type="match status" value="1"/>
</dbReference>
<dbReference type="GO" id="GO:0003723">
    <property type="term" value="F:RNA binding"/>
    <property type="evidence" value="ECO:0007669"/>
    <property type="project" value="UniProtKB-UniRule"/>
</dbReference>
<dbReference type="GeneID" id="19204570"/>
<feature type="domain" description="DRBM" evidence="3">
    <location>
        <begin position="5"/>
        <end position="73"/>
    </location>
</feature>
<comment type="caution">
    <text evidence="4">The sequence shown here is derived from an EMBL/GenBank/DDBJ whole genome shotgun (WGS) entry which is preliminary data.</text>
</comment>
<proteinExistence type="predicted"/>
<evidence type="ECO:0000256" key="2">
    <source>
        <dbReference type="SAM" id="MobiDB-lite"/>
    </source>
</evidence>
<evidence type="ECO:0000256" key="1">
    <source>
        <dbReference type="PROSITE-ProRule" id="PRU00266"/>
    </source>
</evidence>
<dbReference type="Gene3D" id="3.30.160.20">
    <property type="match status" value="1"/>
</dbReference>
<dbReference type="Pfam" id="PF00035">
    <property type="entry name" value="dsrm"/>
    <property type="match status" value="1"/>
</dbReference>
<dbReference type="Proteomes" id="UP000053558">
    <property type="component" value="Unassembled WGS sequence"/>
</dbReference>
<keyword evidence="5" id="KW-1185">Reference proteome</keyword>
<name>A0A5M3N745_CONPW</name>
<organism evidence="4 5">
    <name type="scientific">Coniophora puteana (strain RWD-64-598)</name>
    <name type="common">Brown rot fungus</name>
    <dbReference type="NCBI Taxonomy" id="741705"/>
    <lineage>
        <taxon>Eukaryota</taxon>
        <taxon>Fungi</taxon>
        <taxon>Dikarya</taxon>
        <taxon>Basidiomycota</taxon>
        <taxon>Agaricomycotina</taxon>
        <taxon>Agaricomycetes</taxon>
        <taxon>Agaricomycetidae</taxon>
        <taxon>Boletales</taxon>
        <taxon>Coniophorineae</taxon>
        <taxon>Coniophoraceae</taxon>
        <taxon>Coniophora</taxon>
    </lineage>
</organism>
<accession>A0A5M3N745</accession>
<dbReference type="PROSITE" id="PS50137">
    <property type="entry name" value="DS_RBD"/>
    <property type="match status" value="1"/>
</dbReference>
<dbReference type="AlphaFoldDB" id="A0A5M3N745"/>
<gene>
    <name evidence="4" type="ORF">CONPUDRAFT_161715</name>
</gene>
<dbReference type="InterPro" id="IPR057394">
    <property type="entry name" value="PIGBOS1"/>
</dbReference>
<dbReference type="OrthoDB" id="4093673at2759"/>
<protein>
    <recommendedName>
        <fullName evidence="3">DRBM domain-containing protein</fullName>
    </recommendedName>
</protein>
<dbReference type="Pfam" id="PF23670">
    <property type="entry name" value="PIGBOS1"/>
    <property type="match status" value="1"/>
</dbReference>
<keyword evidence="1" id="KW-0694">RNA-binding</keyword>
<dbReference type="SUPFAM" id="SSF54768">
    <property type="entry name" value="dsRNA-binding domain-like"/>
    <property type="match status" value="1"/>
</dbReference>
<dbReference type="KEGG" id="cput:CONPUDRAFT_161715"/>
<dbReference type="EMBL" id="JH711573">
    <property type="protein sequence ID" value="EIW87108.1"/>
    <property type="molecule type" value="Genomic_DNA"/>
</dbReference>